<keyword evidence="7 11" id="KW-0573">Peptidoglycan synthesis</keyword>
<dbReference type="InterPro" id="IPR023346">
    <property type="entry name" value="Lysozyme-like_dom_sf"/>
</dbReference>
<dbReference type="InterPro" id="IPR011812">
    <property type="entry name" value="Pep_trsgly"/>
</dbReference>
<dbReference type="PANTHER" id="PTHR30400">
    <property type="entry name" value="MONOFUNCTIONAL BIOSYNTHETIC PEPTIDOGLYCAN TRANSGLYCOSYLASE"/>
    <property type="match status" value="1"/>
</dbReference>
<keyword evidence="8 11" id="KW-1133">Transmembrane helix</keyword>
<dbReference type="SUPFAM" id="SSF53955">
    <property type="entry name" value="Lysozyme-like"/>
    <property type="match status" value="1"/>
</dbReference>
<comment type="pathway">
    <text evidence="11">Cell wall biogenesis; peptidoglycan biosynthesis.</text>
</comment>
<feature type="domain" description="Glycosyl transferase family 51" evidence="12">
    <location>
        <begin position="52"/>
        <end position="214"/>
    </location>
</feature>
<dbReference type="HAMAP" id="MF_00766">
    <property type="entry name" value="PGT_MtgA"/>
    <property type="match status" value="1"/>
</dbReference>
<evidence type="ECO:0000256" key="1">
    <source>
        <dbReference type="ARBA" id="ARBA00022475"/>
    </source>
</evidence>
<evidence type="ECO:0000259" key="12">
    <source>
        <dbReference type="Pfam" id="PF00912"/>
    </source>
</evidence>
<protein>
    <recommendedName>
        <fullName evidence="11">Biosynthetic peptidoglycan transglycosylase</fullName>
        <ecNumber evidence="11">2.4.99.28</ecNumber>
    </recommendedName>
    <alternativeName>
        <fullName evidence="11">Glycan polymerase</fullName>
    </alternativeName>
    <alternativeName>
        <fullName evidence="11">Peptidoglycan glycosyltransferase MtgA</fullName>
        <shortName evidence="11">PGT</shortName>
    </alternativeName>
</protein>
<evidence type="ECO:0000256" key="11">
    <source>
        <dbReference type="HAMAP-Rule" id="MF_00766"/>
    </source>
</evidence>
<keyword evidence="10 11" id="KW-0961">Cell wall biogenesis/degradation</keyword>
<keyword evidence="4 11" id="KW-0808">Transferase</keyword>
<evidence type="ECO:0000256" key="2">
    <source>
        <dbReference type="ARBA" id="ARBA00022519"/>
    </source>
</evidence>
<keyword evidence="14" id="KW-1185">Reference proteome</keyword>
<keyword evidence="6 11" id="KW-0133">Cell shape</keyword>
<comment type="catalytic activity">
    <reaction evidence="11">
        <text>[GlcNAc-(1-&gt;4)-Mur2Ac(oyl-L-Ala-gamma-D-Glu-L-Lys-D-Ala-D-Ala)](n)-di-trans,octa-cis-undecaprenyl diphosphate + beta-D-GlcNAc-(1-&gt;4)-Mur2Ac(oyl-L-Ala-gamma-D-Glu-L-Lys-D-Ala-D-Ala)-di-trans,octa-cis-undecaprenyl diphosphate = [GlcNAc-(1-&gt;4)-Mur2Ac(oyl-L-Ala-gamma-D-Glu-L-Lys-D-Ala-D-Ala)](n+1)-di-trans,octa-cis-undecaprenyl diphosphate + di-trans,octa-cis-undecaprenyl diphosphate + H(+)</text>
        <dbReference type="Rhea" id="RHEA:23708"/>
        <dbReference type="Rhea" id="RHEA-COMP:9602"/>
        <dbReference type="Rhea" id="RHEA-COMP:9603"/>
        <dbReference type="ChEBI" id="CHEBI:15378"/>
        <dbReference type="ChEBI" id="CHEBI:58405"/>
        <dbReference type="ChEBI" id="CHEBI:60033"/>
        <dbReference type="ChEBI" id="CHEBI:78435"/>
        <dbReference type="EC" id="2.4.99.28"/>
    </reaction>
</comment>
<organism evidence="13 14">
    <name type="scientific">Caulobacter segnis</name>
    <dbReference type="NCBI Taxonomy" id="88688"/>
    <lineage>
        <taxon>Bacteria</taxon>
        <taxon>Pseudomonadati</taxon>
        <taxon>Pseudomonadota</taxon>
        <taxon>Alphaproteobacteria</taxon>
        <taxon>Caulobacterales</taxon>
        <taxon>Caulobacteraceae</taxon>
        <taxon>Caulobacter</taxon>
    </lineage>
</organism>
<gene>
    <name evidence="11 13" type="primary">mtgA</name>
    <name evidence="13" type="ORF">B7G68_19570</name>
</gene>
<evidence type="ECO:0000313" key="14">
    <source>
        <dbReference type="Proteomes" id="UP000240527"/>
    </source>
</evidence>
<keyword evidence="2 11" id="KW-0997">Cell inner membrane</keyword>
<comment type="function">
    <text evidence="11">Peptidoglycan polymerase that catalyzes glycan chain elongation from lipid-linked precursors.</text>
</comment>
<evidence type="ECO:0000256" key="4">
    <source>
        <dbReference type="ARBA" id="ARBA00022679"/>
    </source>
</evidence>
<dbReference type="Pfam" id="PF00912">
    <property type="entry name" value="Transgly"/>
    <property type="match status" value="1"/>
</dbReference>
<dbReference type="NCBIfam" id="TIGR02070">
    <property type="entry name" value="mono_pep_trsgly"/>
    <property type="match status" value="1"/>
</dbReference>
<dbReference type="Proteomes" id="UP000240527">
    <property type="component" value="Chromosome"/>
</dbReference>
<evidence type="ECO:0000313" key="13">
    <source>
        <dbReference type="EMBL" id="AVQ03848.1"/>
    </source>
</evidence>
<evidence type="ECO:0000256" key="6">
    <source>
        <dbReference type="ARBA" id="ARBA00022960"/>
    </source>
</evidence>
<dbReference type="PANTHER" id="PTHR30400:SF0">
    <property type="entry name" value="BIOSYNTHETIC PEPTIDOGLYCAN TRANSGLYCOSYLASE"/>
    <property type="match status" value="1"/>
</dbReference>
<accession>A0ABN5IXP5</accession>
<dbReference type="InterPro" id="IPR001264">
    <property type="entry name" value="Glyco_trans_51"/>
</dbReference>
<comment type="similarity">
    <text evidence="11">Belongs to the glycosyltransferase 51 family.</text>
</comment>
<comment type="subcellular location">
    <subcellularLocation>
        <location evidence="11">Cell inner membrane</location>
        <topology evidence="11">Single-pass membrane protein</topology>
    </subcellularLocation>
</comment>
<keyword evidence="5 11" id="KW-0812">Transmembrane</keyword>
<dbReference type="EC" id="2.4.99.28" evidence="11"/>
<keyword evidence="1 11" id="KW-1003">Cell membrane</keyword>
<keyword evidence="9 11" id="KW-0472">Membrane</keyword>
<name>A0ABN5IXP5_9CAUL</name>
<evidence type="ECO:0000256" key="5">
    <source>
        <dbReference type="ARBA" id="ARBA00022692"/>
    </source>
</evidence>
<reference evidence="13 14" key="1">
    <citation type="journal article" date="2015" name="Biotechnol. Bioeng.">
        <title>Genome sequence and phenotypic characterization of Caulobacter segnis.</title>
        <authorList>
            <person name="Patel S."/>
            <person name="Fletcher B."/>
            <person name="Scott D.C."/>
            <person name="Ely B."/>
        </authorList>
    </citation>
    <scope>NUCLEOTIDE SEQUENCE [LARGE SCALE GENOMIC DNA]</scope>
    <source>
        <strain evidence="13 14">TK0059</strain>
    </source>
</reference>
<keyword evidence="3 11" id="KW-0328">Glycosyltransferase</keyword>
<sequence length="231" mass="25551">MFWGRSLRRLLRNIALALFIVLVAGPIVAVILFRFVPPPVTPLMVIRAVEGKGLDHRWRPIDEVAPALPRALIAAEDARFCEHHGFDFNALQKAYANNEAGKKIRGGSTISQQTAKNVFLWPGRSYVRKGLEAWFTVLIEIGWGKKRIMEVYLNSIEFGPGIYGAEAASRRYFGVGADKLTQAQASRLAAILPSPLKWRVIKPGKYVAKRTQKIGKASGAVRRDGLADCVG</sequence>
<evidence type="ECO:0000256" key="9">
    <source>
        <dbReference type="ARBA" id="ARBA00023136"/>
    </source>
</evidence>
<dbReference type="Gene3D" id="1.10.3810.10">
    <property type="entry name" value="Biosynthetic peptidoglycan transglycosylase-like"/>
    <property type="match status" value="1"/>
</dbReference>
<proteinExistence type="inferred from homology"/>
<evidence type="ECO:0000256" key="7">
    <source>
        <dbReference type="ARBA" id="ARBA00022984"/>
    </source>
</evidence>
<dbReference type="EMBL" id="CP027850">
    <property type="protein sequence ID" value="AVQ03848.1"/>
    <property type="molecule type" value="Genomic_DNA"/>
</dbReference>
<dbReference type="InterPro" id="IPR036950">
    <property type="entry name" value="PBP_transglycosylase"/>
</dbReference>
<evidence type="ECO:0000256" key="3">
    <source>
        <dbReference type="ARBA" id="ARBA00022676"/>
    </source>
</evidence>
<evidence type="ECO:0000256" key="10">
    <source>
        <dbReference type="ARBA" id="ARBA00023316"/>
    </source>
</evidence>
<evidence type="ECO:0000256" key="8">
    <source>
        <dbReference type="ARBA" id="ARBA00022989"/>
    </source>
</evidence>
<dbReference type="RefSeq" id="WP_041538378.1">
    <property type="nucleotide sequence ID" value="NZ_CP027850.1"/>
</dbReference>